<gene>
    <name evidence="9" type="primary">trxA</name>
    <name evidence="9" type="ORF">NBM05_01505</name>
</gene>
<dbReference type="GO" id="GO:0015035">
    <property type="term" value="F:protein-disulfide reductase activity"/>
    <property type="evidence" value="ECO:0007669"/>
    <property type="project" value="UniProtKB-UniRule"/>
</dbReference>
<sequence length="137" mass="14849">MSTLELTQENLNQTIESNDVVLVDFWAEWCGPCKQFGPVFEEASEKHENVVFGKVDTEDQQQLAAAAGISSIPTLMAFREQTLVFAQPGALNGEQLDQVIDAVKALDMDEVREQIAQAEAEAKAKAEDGEAPAPGQA</sequence>
<dbReference type="InterPro" id="IPR017937">
    <property type="entry name" value="Thioredoxin_CS"/>
</dbReference>
<evidence type="ECO:0000256" key="6">
    <source>
        <dbReference type="NCBIfam" id="TIGR01068"/>
    </source>
</evidence>
<dbReference type="InterPro" id="IPR013766">
    <property type="entry name" value="Thioredoxin_domain"/>
</dbReference>
<organism evidence="9 10">
    <name type="scientific">Rothia santali</name>
    <dbReference type="NCBI Taxonomy" id="2949643"/>
    <lineage>
        <taxon>Bacteria</taxon>
        <taxon>Bacillati</taxon>
        <taxon>Actinomycetota</taxon>
        <taxon>Actinomycetes</taxon>
        <taxon>Micrococcales</taxon>
        <taxon>Micrococcaceae</taxon>
        <taxon>Rothia</taxon>
    </lineage>
</organism>
<feature type="region of interest" description="Disordered" evidence="7">
    <location>
        <begin position="117"/>
        <end position="137"/>
    </location>
</feature>
<keyword evidence="2" id="KW-0813">Transport</keyword>
<dbReference type="PROSITE" id="PS51352">
    <property type="entry name" value="THIOREDOXIN_2"/>
    <property type="match status" value="1"/>
</dbReference>
<keyword evidence="3" id="KW-0249">Electron transport</keyword>
<dbReference type="PRINTS" id="PR00421">
    <property type="entry name" value="THIOREDOXIN"/>
</dbReference>
<dbReference type="GO" id="GO:0005829">
    <property type="term" value="C:cytosol"/>
    <property type="evidence" value="ECO:0007669"/>
    <property type="project" value="TreeGrafter"/>
</dbReference>
<dbReference type="EMBL" id="JANAFB010000002">
    <property type="protein sequence ID" value="MCP3424742.1"/>
    <property type="molecule type" value="Genomic_DNA"/>
</dbReference>
<evidence type="ECO:0000259" key="8">
    <source>
        <dbReference type="PROSITE" id="PS51352"/>
    </source>
</evidence>
<dbReference type="RefSeq" id="WP_254164580.1">
    <property type="nucleotide sequence ID" value="NZ_JANAFB010000002.1"/>
</dbReference>
<dbReference type="InterPro" id="IPR005746">
    <property type="entry name" value="Thioredoxin"/>
</dbReference>
<comment type="similarity">
    <text evidence="1">Belongs to the thioredoxin family.</text>
</comment>
<comment type="caution">
    <text evidence="9">The sequence shown here is derived from an EMBL/GenBank/DDBJ whole genome shotgun (WGS) entry which is preliminary data.</text>
</comment>
<dbReference type="CDD" id="cd02947">
    <property type="entry name" value="TRX_family"/>
    <property type="match status" value="1"/>
</dbReference>
<dbReference type="Gene3D" id="3.40.30.10">
    <property type="entry name" value="Glutaredoxin"/>
    <property type="match status" value="1"/>
</dbReference>
<evidence type="ECO:0000256" key="1">
    <source>
        <dbReference type="ARBA" id="ARBA00008987"/>
    </source>
</evidence>
<dbReference type="PANTHER" id="PTHR45663">
    <property type="entry name" value="GEO12009P1"/>
    <property type="match status" value="1"/>
</dbReference>
<evidence type="ECO:0000313" key="10">
    <source>
        <dbReference type="Proteomes" id="UP001139502"/>
    </source>
</evidence>
<dbReference type="AlphaFoldDB" id="A0A9X2HD96"/>
<evidence type="ECO:0000256" key="2">
    <source>
        <dbReference type="ARBA" id="ARBA00022448"/>
    </source>
</evidence>
<evidence type="ECO:0000256" key="3">
    <source>
        <dbReference type="ARBA" id="ARBA00022982"/>
    </source>
</evidence>
<keyword evidence="10" id="KW-1185">Reference proteome</keyword>
<feature type="domain" description="Thioredoxin" evidence="8">
    <location>
        <begin position="1"/>
        <end position="105"/>
    </location>
</feature>
<protein>
    <recommendedName>
        <fullName evidence="6">Thioredoxin</fullName>
    </recommendedName>
</protein>
<dbReference type="Pfam" id="PF00085">
    <property type="entry name" value="Thioredoxin"/>
    <property type="match status" value="1"/>
</dbReference>
<dbReference type="FunFam" id="3.40.30.10:FF:000155">
    <property type="entry name" value="Thioredoxin"/>
    <property type="match status" value="1"/>
</dbReference>
<keyword evidence="4" id="KW-1015">Disulfide bond</keyword>
<dbReference type="PROSITE" id="PS00194">
    <property type="entry name" value="THIOREDOXIN_1"/>
    <property type="match status" value="1"/>
</dbReference>
<dbReference type="NCBIfam" id="TIGR01068">
    <property type="entry name" value="thioredoxin"/>
    <property type="match status" value="1"/>
</dbReference>
<dbReference type="PANTHER" id="PTHR45663:SF40">
    <property type="entry name" value="THIOREDOXIN 2"/>
    <property type="match status" value="1"/>
</dbReference>
<dbReference type="SUPFAM" id="SSF52833">
    <property type="entry name" value="Thioredoxin-like"/>
    <property type="match status" value="1"/>
</dbReference>
<accession>A0A9X2HD96</accession>
<evidence type="ECO:0000313" key="9">
    <source>
        <dbReference type="EMBL" id="MCP3424742.1"/>
    </source>
</evidence>
<reference evidence="9" key="1">
    <citation type="submission" date="2022-06" db="EMBL/GenBank/DDBJ databases">
        <title>Rothia sp. isolated from sandalwood seedling.</title>
        <authorList>
            <person name="Tuikhar N."/>
            <person name="Kirdat K."/>
            <person name="Thorat V."/>
            <person name="Swetha P."/>
            <person name="Padma S."/>
            <person name="Sundararaj R."/>
            <person name="Yadav A."/>
        </authorList>
    </citation>
    <scope>NUCLEOTIDE SEQUENCE</scope>
    <source>
        <strain evidence="9">AR01</strain>
    </source>
</reference>
<dbReference type="Proteomes" id="UP001139502">
    <property type="component" value="Unassembled WGS sequence"/>
</dbReference>
<dbReference type="InterPro" id="IPR036249">
    <property type="entry name" value="Thioredoxin-like_sf"/>
</dbReference>
<keyword evidence="5" id="KW-0676">Redox-active center</keyword>
<proteinExistence type="inferred from homology"/>
<evidence type="ECO:0000256" key="7">
    <source>
        <dbReference type="SAM" id="MobiDB-lite"/>
    </source>
</evidence>
<evidence type="ECO:0000256" key="5">
    <source>
        <dbReference type="ARBA" id="ARBA00023284"/>
    </source>
</evidence>
<evidence type="ECO:0000256" key="4">
    <source>
        <dbReference type="ARBA" id="ARBA00023157"/>
    </source>
</evidence>
<name>A0A9X2HD96_9MICC</name>